<name>A0AAV4UF99_CAEEX</name>
<gene>
    <name evidence="1" type="ORF">CEXT_217241</name>
</gene>
<protein>
    <submittedName>
        <fullName evidence="1">Uncharacterized protein</fullName>
    </submittedName>
</protein>
<dbReference type="Proteomes" id="UP001054945">
    <property type="component" value="Unassembled WGS sequence"/>
</dbReference>
<proteinExistence type="predicted"/>
<evidence type="ECO:0000313" key="2">
    <source>
        <dbReference type="Proteomes" id="UP001054945"/>
    </source>
</evidence>
<reference evidence="1 2" key="1">
    <citation type="submission" date="2021-06" db="EMBL/GenBank/DDBJ databases">
        <title>Caerostris extrusa draft genome.</title>
        <authorList>
            <person name="Kono N."/>
            <person name="Arakawa K."/>
        </authorList>
    </citation>
    <scope>NUCLEOTIDE SEQUENCE [LARGE SCALE GENOMIC DNA]</scope>
</reference>
<dbReference type="EMBL" id="BPLR01012770">
    <property type="protein sequence ID" value="GIY56454.1"/>
    <property type="molecule type" value="Genomic_DNA"/>
</dbReference>
<evidence type="ECO:0000313" key="1">
    <source>
        <dbReference type="EMBL" id="GIY56454.1"/>
    </source>
</evidence>
<organism evidence="1 2">
    <name type="scientific">Caerostris extrusa</name>
    <name type="common">Bark spider</name>
    <name type="synonym">Caerostris bankana</name>
    <dbReference type="NCBI Taxonomy" id="172846"/>
    <lineage>
        <taxon>Eukaryota</taxon>
        <taxon>Metazoa</taxon>
        <taxon>Ecdysozoa</taxon>
        <taxon>Arthropoda</taxon>
        <taxon>Chelicerata</taxon>
        <taxon>Arachnida</taxon>
        <taxon>Araneae</taxon>
        <taxon>Araneomorphae</taxon>
        <taxon>Entelegynae</taxon>
        <taxon>Araneoidea</taxon>
        <taxon>Araneidae</taxon>
        <taxon>Caerostris</taxon>
    </lineage>
</organism>
<sequence>MIWVKMKQMNSLKSKCSKDRIRTRQGINEGDEDCGTGTPERNYKDLQNIAVNQRYLKRMKNQLGND</sequence>
<dbReference type="AlphaFoldDB" id="A0AAV4UF99"/>
<comment type="caution">
    <text evidence="1">The sequence shown here is derived from an EMBL/GenBank/DDBJ whole genome shotgun (WGS) entry which is preliminary data.</text>
</comment>
<accession>A0AAV4UF99</accession>
<keyword evidence="2" id="KW-1185">Reference proteome</keyword>